<feature type="domain" description="Cyanophage baseplate Pam3 plug gp18" evidence="1">
    <location>
        <begin position="4"/>
        <end position="100"/>
    </location>
</feature>
<proteinExistence type="predicted"/>
<evidence type="ECO:0000313" key="3">
    <source>
        <dbReference type="Proteomes" id="UP000825886"/>
    </source>
</evidence>
<dbReference type="Pfam" id="PF22479">
    <property type="entry name" value="Pam3_gp18"/>
    <property type="match status" value="1"/>
</dbReference>
<sequence length="100" mass="10869">MTVTEIPLTPNNQTFGITLAGTAYQIRILWRDTFWSLDLMDSAGTALINGIPLITGAELLAQYAHLSLNFQLGVVCDIAGQANPTKTDLGTFSHLYVITE</sequence>
<evidence type="ECO:0000259" key="1">
    <source>
        <dbReference type="Pfam" id="PF22479"/>
    </source>
</evidence>
<reference evidence="2 3" key="1">
    <citation type="submission" date="2021-08" db="EMBL/GenBank/DDBJ databases">
        <title>Culture and genomic analysis of Symbiopectobacterium purcellii sp. nov. gen. nov., isolated from the leafhopper Empoasca decipiens.</title>
        <authorList>
            <person name="Nadal-Jimenez P."/>
            <person name="Siozios S."/>
            <person name="Halliday N."/>
            <person name="Camara M."/>
            <person name="Hurst G.D.D."/>
        </authorList>
    </citation>
    <scope>NUCLEOTIDE SEQUENCE [LARGE SCALE GENOMIC DNA]</scope>
    <source>
        <strain evidence="2 3">SyEd1</strain>
    </source>
</reference>
<dbReference type="RefSeq" id="WP_222159443.1">
    <property type="nucleotide sequence ID" value="NZ_CP081864.1"/>
</dbReference>
<organism evidence="2 3">
    <name type="scientific">Symbiopectobacterium purcellii</name>
    <dbReference type="NCBI Taxonomy" id="2871826"/>
    <lineage>
        <taxon>Bacteria</taxon>
        <taxon>Pseudomonadati</taxon>
        <taxon>Pseudomonadota</taxon>
        <taxon>Gammaproteobacteria</taxon>
        <taxon>Enterobacterales</taxon>
        <taxon>Enterobacteriaceae</taxon>
    </lineage>
</organism>
<dbReference type="EMBL" id="CP081864">
    <property type="protein sequence ID" value="QZN96392.1"/>
    <property type="molecule type" value="Genomic_DNA"/>
</dbReference>
<keyword evidence="3" id="KW-1185">Reference proteome</keyword>
<dbReference type="InterPro" id="IPR054252">
    <property type="entry name" value="Pam3_gp18"/>
</dbReference>
<evidence type="ECO:0000313" key="2">
    <source>
        <dbReference type="EMBL" id="QZN96392.1"/>
    </source>
</evidence>
<accession>A0ABX9AMI1</accession>
<gene>
    <name evidence="2" type="ORF">K6K13_02665</name>
</gene>
<protein>
    <recommendedName>
        <fullName evidence="1">Cyanophage baseplate Pam3 plug gp18 domain-containing protein</fullName>
    </recommendedName>
</protein>
<name>A0ABX9AMI1_9ENTR</name>
<dbReference type="Proteomes" id="UP000825886">
    <property type="component" value="Chromosome"/>
</dbReference>